<dbReference type="InterPro" id="IPR003661">
    <property type="entry name" value="HisK_dim/P_dom"/>
</dbReference>
<dbReference type="EMBL" id="JAULBC010000007">
    <property type="protein sequence ID" value="MEX6690006.1"/>
    <property type="molecule type" value="Genomic_DNA"/>
</dbReference>
<dbReference type="Proteomes" id="UP001560573">
    <property type="component" value="Unassembled WGS sequence"/>
</dbReference>
<evidence type="ECO:0000256" key="2">
    <source>
        <dbReference type="ARBA" id="ARBA00012438"/>
    </source>
</evidence>
<evidence type="ECO:0000256" key="1">
    <source>
        <dbReference type="ARBA" id="ARBA00000085"/>
    </source>
</evidence>
<reference evidence="4 5" key="1">
    <citation type="submission" date="2023-07" db="EMBL/GenBank/DDBJ databases">
        <authorList>
            <person name="Lian W.-H."/>
        </authorList>
    </citation>
    <scope>NUCLEOTIDE SEQUENCE [LARGE SCALE GENOMIC DNA]</scope>
    <source>
        <strain evidence="4 5">SYSU DXS3180</strain>
    </source>
</reference>
<comment type="caution">
    <text evidence="4">The sequence shown here is derived from an EMBL/GenBank/DDBJ whole genome shotgun (WGS) entry which is preliminary data.</text>
</comment>
<protein>
    <recommendedName>
        <fullName evidence="2">histidine kinase</fullName>
        <ecNumber evidence="2">2.7.13.3</ecNumber>
    </recommendedName>
</protein>
<gene>
    <name evidence="4" type="ORF">QTN47_21030</name>
</gene>
<proteinExistence type="predicted"/>
<feature type="domain" description="GAF" evidence="3">
    <location>
        <begin position="7"/>
        <end position="71"/>
    </location>
</feature>
<dbReference type="Gene3D" id="3.30.450.40">
    <property type="match status" value="1"/>
</dbReference>
<organism evidence="4 5">
    <name type="scientific">Danxiaibacter flavus</name>
    <dbReference type="NCBI Taxonomy" id="3049108"/>
    <lineage>
        <taxon>Bacteria</taxon>
        <taxon>Pseudomonadati</taxon>
        <taxon>Bacteroidota</taxon>
        <taxon>Chitinophagia</taxon>
        <taxon>Chitinophagales</taxon>
        <taxon>Chitinophagaceae</taxon>
        <taxon>Danxiaibacter</taxon>
    </lineage>
</organism>
<dbReference type="InterPro" id="IPR036097">
    <property type="entry name" value="HisK_dim/P_sf"/>
</dbReference>
<dbReference type="Pfam" id="PF01590">
    <property type="entry name" value="GAF"/>
    <property type="match status" value="1"/>
</dbReference>
<dbReference type="RefSeq" id="WP_369331413.1">
    <property type="nucleotide sequence ID" value="NZ_JAULBC010000007.1"/>
</dbReference>
<dbReference type="SUPFAM" id="SSF55781">
    <property type="entry name" value="GAF domain-like"/>
    <property type="match status" value="1"/>
</dbReference>
<dbReference type="EC" id="2.7.13.3" evidence="2"/>
<dbReference type="InterPro" id="IPR003018">
    <property type="entry name" value="GAF"/>
</dbReference>
<evidence type="ECO:0000313" key="5">
    <source>
        <dbReference type="Proteomes" id="UP001560573"/>
    </source>
</evidence>
<sequence length="162" mass="18615">MGKLSVACDAFNDSRFNAKNFAALGVRSFIAVPLAKDGKFNSLLSVIDLKTRQWTAEDLALMQELVSRIWARVELARAEEMLRDSESHLRHLLRQKDEFIGVAGHELKTAVTSMKIFGELVQQRLEETENKDDIHLITKLNAQIKRLTLLINHLWNIPRFFK</sequence>
<dbReference type="InterPro" id="IPR029016">
    <property type="entry name" value="GAF-like_dom_sf"/>
</dbReference>
<accession>A0ABV3ZJE0</accession>
<comment type="catalytic activity">
    <reaction evidence="1">
        <text>ATP + protein L-histidine = ADP + protein N-phospho-L-histidine.</text>
        <dbReference type="EC" id="2.7.13.3"/>
    </reaction>
</comment>
<evidence type="ECO:0000313" key="4">
    <source>
        <dbReference type="EMBL" id="MEX6690006.1"/>
    </source>
</evidence>
<dbReference type="Gene3D" id="1.10.287.130">
    <property type="match status" value="1"/>
</dbReference>
<dbReference type="CDD" id="cd00082">
    <property type="entry name" value="HisKA"/>
    <property type="match status" value="1"/>
</dbReference>
<keyword evidence="5" id="KW-1185">Reference proteome</keyword>
<evidence type="ECO:0000259" key="3">
    <source>
        <dbReference type="Pfam" id="PF01590"/>
    </source>
</evidence>
<dbReference type="SUPFAM" id="SSF47384">
    <property type="entry name" value="Homodimeric domain of signal transducing histidine kinase"/>
    <property type="match status" value="1"/>
</dbReference>
<name>A0ABV3ZJE0_9BACT</name>